<feature type="transmembrane region" description="Helical" evidence="7">
    <location>
        <begin position="178"/>
        <end position="195"/>
    </location>
</feature>
<comment type="similarity">
    <text evidence="2">Belongs to the MscS (TC 1.A.23) family.</text>
</comment>
<evidence type="ECO:0000259" key="8">
    <source>
        <dbReference type="Pfam" id="PF00924"/>
    </source>
</evidence>
<dbReference type="InterPro" id="IPR011014">
    <property type="entry name" value="MscS_channel_TM-2"/>
</dbReference>
<sequence>MTFFTLLRNIRIDKNHIQRTFGGVMSENDIAADTAESLGLNEMTVFAILGIILAGVAIRFLTMLVAPKILNRIIRSENIKRKTVKNSDKALGSAVGASVAYFLILQLIDSIQSGSDTFTMPEILQDILPNILQFIIAFALVIWAFRLVDVVQDVVEMLDDDGVTDGTDKTLISALESILRFFIIFIGAIFIADAVGFKLTSLIAGLGISGLALALAAKDTISNFFGALTVLLDRPFKVGDWVQVGSAEGEVIEINLRTTLIRTGIDTVITIPNANLVSTPVENYGKRRWRRWQTMLHFDINSNPDKVESFRDDVLKSIQENSATMNEDSSWCRVSDISATSVDVSINLYWDVQGGADERAEKEKFLLYIMQIARDHGLEFYDNRIRQQR</sequence>
<feature type="transmembrane region" description="Helical" evidence="7">
    <location>
        <begin position="45"/>
        <end position="70"/>
    </location>
</feature>
<evidence type="ECO:0008006" key="11">
    <source>
        <dbReference type="Google" id="ProtNLM"/>
    </source>
</evidence>
<dbReference type="EMBL" id="GU942960">
    <property type="protein sequence ID" value="ADD92990.1"/>
    <property type="molecule type" value="Genomic_DNA"/>
</dbReference>
<accession>D6PB89</accession>
<keyword evidence="5 7" id="KW-1133">Transmembrane helix</keyword>
<organism evidence="10">
    <name type="scientific">uncultured archaeon MedDCM-OCT-S04-C163</name>
    <dbReference type="NCBI Taxonomy" id="743086"/>
    <lineage>
        <taxon>Archaea</taxon>
        <taxon>environmental samples</taxon>
    </lineage>
</organism>
<dbReference type="AlphaFoldDB" id="D6PB89"/>
<feature type="transmembrane region" description="Helical" evidence="7">
    <location>
        <begin position="128"/>
        <end position="148"/>
    </location>
</feature>
<dbReference type="GO" id="GO:0005886">
    <property type="term" value="C:plasma membrane"/>
    <property type="evidence" value="ECO:0007669"/>
    <property type="project" value="UniProtKB-SubCell"/>
</dbReference>
<dbReference type="Gene3D" id="1.10.287.1260">
    <property type="match status" value="1"/>
</dbReference>
<dbReference type="InterPro" id="IPR010920">
    <property type="entry name" value="LSM_dom_sf"/>
</dbReference>
<dbReference type="InterPro" id="IPR049142">
    <property type="entry name" value="MS_channel_1st"/>
</dbReference>
<feature type="domain" description="Mechanosensitive ion channel MscS" evidence="8">
    <location>
        <begin position="219"/>
        <end position="285"/>
    </location>
</feature>
<keyword evidence="4 7" id="KW-0812">Transmembrane</keyword>
<evidence type="ECO:0000256" key="2">
    <source>
        <dbReference type="ARBA" id="ARBA00008017"/>
    </source>
</evidence>
<reference evidence="10" key="1">
    <citation type="journal article" date="2010" name="ISME J.">
        <title>Metagenome of the Mediterranean deep chlorophyll maximum studied by direct and fosmid library 454 pyrosequencing.</title>
        <authorList>
            <person name="Ghai R."/>
            <person name="Martin-Cuadrado A.B."/>
            <person name="Molto A.G."/>
            <person name="Heredia I.G."/>
            <person name="Cabrera R."/>
            <person name="Martin J."/>
            <person name="Verdu M."/>
            <person name="Deschamps P."/>
            <person name="Moreira D."/>
            <person name="Lopez-Garcia P."/>
            <person name="Mira A."/>
            <person name="Rodriguez-Valera F."/>
        </authorList>
    </citation>
    <scope>NUCLEOTIDE SEQUENCE</scope>
</reference>
<evidence type="ECO:0000313" key="10">
    <source>
        <dbReference type="EMBL" id="ADD92990.1"/>
    </source>
</evidence>
<evidence type="ECO:0000256" key="1">
    <source>
        <dbReference type="ARBA" id="ARBA00004651"/>
    </source>
</evidence>
<feature type="transmembrane region" description="Helical" evidence="7">
    <location>
        <begin position="90"/>
        <end position="108"/>
    </location>
</feature>
<name>D6PB89_9ARCH</name>
<evidence type="ECO:0000256" key="4">
    <source>
        <dbReference type="ARBA" id="ARBA00022692"/>
    </source>
</evidence>
<dbReference type="InterPro" id="IPR006685">
    <property type="entry name" value="MscS_channel_2nd"/>
</dbReference>
<dbReference type="Pfam" id="PF00924">
    <property type="entry name" value="MS_channel_2nd"/>
    <property type="match status" value="1"/>
</dbReference>
<protein>
    <recommendedName>
        <fullName evidence="11">Mechanosensitive ion channel family protein</fullName>
    </recommendedName>
</protein>
<evidence type="ECO:0000259" key="9">
    <source>
        <dbReference type="Pfam" id="PF21088"/>
    </source>
</evidence>
<comment type="subcellular location">
    <subcellularLocation>
        <location evidence="1">Cell membrane</location>
        <topology evidence="1">Multi-pass membrane protein</topology>
    </subcellularLocation>
</comment>
<proteinExistence type="inferred from homology"/>
<keyword evidence="3" id="KW-1003">Cell membrane</keyword>
<dbReference type="Pfam" id="PF21088">
    <property type="entry name" value="MS_channel_1st"/>
    <property type="match status" value="1"/>
</dbReference>
<dbReference type="SUPFAM" id="SSF50182">
    <property type="entry name" value="Sm-like ribonucleoproteins"/>
    <property type="match status" value="1"/>
</dbReference>
<dbReference type="PANTHER" id="PTHR30566:SF5">
    <property type="entry name" value="MECHANOSENSITIVE ION CHANNEL PROTEIN 1, MITOCHONDRIAL-RELATED"/>
    <property type="match status" value="1"/>
</dbReference>
<feature type="domain" description="Mechanosensitive ion channel transmembrane helices 2/3" evidence="9">
    <location>
        <begin position="178"/>
        <end position="218"/>
    </location>
</feature>
<dbReference type="GO" id="GO:0055085">
    <property type="term" value="P:transmembrane transport"/>
    <property type="evidence" value="ECO:0007669"/>
    <property type="project" value="InterPro"/>
</dbReference>
<dbReference type="SUPFAM" id="SSF82861">
    <property type="entry name" value="Mechanosensitive channel protein MscS (YggB), transmembrane region"/>
    <property type="match status" value="1"/>
</dbReference>
<evidence type="ECO:0000256" key="5">
    <source>
        <dbReference type="ARBA" id="ARBA00022989"/>
    </source>
</evidence>
<evidence type="ECO:0000256" key="6">
    <source>
        <dbReference type="ARBA" id="ARBA00023136"/>
    </source>
</evidence>
<keyword evidence="6 7" id="KW-0472">Membrane</keyword>
<evidence type="ECO:0000256" key="3">
    <source>
        <dbReference type="ARBA" id="ARBA00022475"/>
    </source>
</evidence>
<evidence type="ECO:0000256" key="7">
    <source>
        <dbReference type="SAM" id="Phobius"/>
    </source>
</evidence>
<dbReference type="InterPro" id="IPR023408">
    <property type="entry name" value="MscS_beta-dom_sf"/>
</dbReference>
<dbReference type="Gene3D" id="2.30.30.60">
    <property type="match status" value="1"/>
</dbReference>
<dbReference type="PANTHER" id="PTHR30566">
    <property type="entry name" value="YNAI-RELATED MECHANOSENSITIVE ION CHANNEL"/>
    <property type="match status" value="1"/>
</dbReference>